<dbReference type="PROSITE" id="PS51257">
    <property type="entry name" value="PROKAR_LIPOPROTEIN"/>
    <property type="match status" value="1"/>
</dbReference>
<gene>
    <name evidence="1" type="ORF">H4P12_04245</name>
</gene>
<sequence>MRVLCGTIVAGFLLTLAACGDNATERAATGGVGGLVVAGPVGAVAGATVGAATTK</sequence>
<reference evidence="1" key="1">
    <citation type="submission" date="2020-08" db="EMBL/GenBank/DDBJ databases">
        <title>Paracoccus amoyensis sp. nov., isolated from the surface seawater at coast of Xiamen, Fujian.</title>
        <authorList>
            <person name="Lyu L."/>
        </authorList>
    </citation>
    <scope>NUCLEOTIDE SEQUENCE</scope>
    <source>
        <strain evidence="1">11-3</strain>
    </source>
</reference>
<proteinExistence type="predicted"/>
<evidence type="ECO:0000313" key="1">
    <source>
        <dbReference type="EMBL" id="MBC9245941.1"/>
    </source>
</evidence>
<accession>A0A926GCJ3</accession>
<dbReference type="AlphaFoldDB" id="A0A926GCJ3"/>
<dbReference type="Proteomes" id="UP000608594">
    <property type="component" value="Unassembled WGS sequence"/>
</dbReference>
<evidence type="ECO:0000313" key="2">
    <source>
        <dbReference type="Proteomes" id="UP000608594"/>
    </source>
</evidence>
<evidence type="ECO:0008006" key="3">
    <source>
        <dbReference type="Google" id="ProtNLM"/>
    </source>
</evidence>
<comment type="caution">
    <text evidence="1">The sequence shown here is derived from an EMBL/GenBank/DDBJ whole genome shotgun (WGS) entry which is preliminary data.</text>
</comment>
<organism evidence="1 2">
    <name type="scientific">Paracoccus amoyensis</name>
    <dbReference type="NCBI Taxonomy" id="2760093"/>
    <lineage>
        <taxon>Bacteria</taxon>
        <taxon>Pseudomonadati</taxon>
        <taxon>Pseudomonadota</taxon>
        <taxon>Alphaproteobacteria</taxon>
        <taxon>Rhodobacterales</taxon>
        <taxon>Paracoccaceae</taxon>
        <taxon>Paracoccus</taxon>
    </lineage>
</organism>
<dbReference type="EMBL" id="JACOQL010000001">
    <property type="protein sequence ID" value="MBC9245941.1"/>
    <property type="molecule type" value="Genomic_DNA"/>
</dbReference>
<protein>
    <recommendedName>
        <fullName evidence="3">Lipoprotein</fullName>
    </recommendedName>
</protein>
<name>A0A926GCJ3_9RHOB</name>
<dbReference type="RefSeq" id="WP_187792320.1">
    <property type="nucleotide sequence ID" value="NZ_JACOQL010000001.1"/>
</dbReference>
<keyword evidence="2" id="KW-1185">Reference proteome</keyword>